<protein>
    <submittedName>
        <fullName evidence="1">Uncharacterized protein</fullName>
    </submittedName>
</protein>
<gene>
    <name evidence="1" type="ORF">H8F21_14425</name>
</gene>
<comment type="caution">
    <text evidence="1">The sequence shown here is derived from an EMBL/GenBank/DDBJ whole genome shotgun (WGS) entry which is preliminary data.</text>
</comment>
<evidence type="ECO:0000313" key="2">
    <source>
        <dbReference type="Proteomes" id="UP000745663"/>
    </source>
</evidence>
<name>A0ABS2BYQ9_9PSED</name>
<reference evidence="1 2" key="1">
    <citation type="submission" date="2020-08" db="EMBL/GenBank/DDBJ databases">
        <title>Description of novel Pseudomonas species.</title>
        <authorList>
            <person name="Duman M."/>
            <person name="Mulet M."/>
            <person name="Altun S."/>
            <person name="Saticioglu I.B."/>
            <person name="Lalucat J."/>
            <person name="Garcia-Valdes E."/>
        </authorList>
    </citation>
    <scope>NUCLEOTIDE SEQUENCE [LARGE SCALE GENOMIC DNA]</scope>
    <source>
        <strain evidence="1 2">P66</strain>
    </source>
</reference>
<sequence length="47" mass="5242">MTFTRKYRIGAACSDAPLPATIDVDSLRQLLHVEGERIQIAPFGRAR</sequence>
<evidence type="ECO:0000313" key="1">
    <source>
        <dbReference type="EMBL" id="MBM5458760.1"/>
    </source>
</evidence>
<organism evidence="1 2">
    <name type="scientific">Pseudomonas arcuscaelestis</name>
    <dbReference type="NCBI Taxonomy" id="2710591"/>
    <lineage>
        <taxon>Bacteria</taxon>
        <taxon>Pseudomonadati</taxon>
        <taxon>Pseudomonadota</taxon>
        <taxon>Gammaproteobacteria</taxon>
        <taxon>Pseudomonadales</taxon>
        <taxon>Pseudomonadaceae</taxon>
        <taxon>Pseudomonas</taxon>
    </lineage>
</organism>
<dbReference type="Proteomes" id="UP000745663">
    <property type="component" value="Unassembled WGS sequence"/>
</dbReference>
<accession>A0ABS2BYQ9</accession>
<keyword evidence="2" id="KW-1185">Reference proteome</keyword>
<dbReference type="RefSeq" id="WP_203584694.1">
    <property type="nucleotide sequence ID" value="NZ_JACOPV010000008.1"/>
</dbReference>
<proteinExistence type="predicted"/>
<dbReference type="EMBL" id="JACOPV010000008">
    <property type="protein sequence ID" value="MBM5458760.1"/>
    <property type="molecule type" value="Genomic_DNA"/>
</dbReference>